<feature type="compositionally biased region" description="Acidic residues" evidence="1">
    <location>
        <begin position="155"/>
        <end position="164"/>
    </location>
</feature>
<dbReference type="EMBL" id="LSMT01000942">
    <property type="protein sequence ID" value="PFX13574.1"/>
    <property type="molecule type" value="Genomic_DNA"/>
</dbReference>
<gene>
    <name evidence="3" type="ORF">AWC38_SpisGene22327</name>
</gene>
<proteinExistence type="predicted"/>
<reference evidence="4" key="1">
    <citation type="journal article" date="2017" name="bioRxiv">
        <title>Comparative analysis of the genomes of Stylophora pistillata and Acropora digitifera provides evidence for extensive differences between species of corals.</title>
        <authorList>
            <person name="Voolstra C.R."/>
            <person name="Li Y."/>
            <person name="Liew Y.J."/>
            <person name="Baumgarten S."/>
            <person name="Zoccola D."/>
            <person name="Flot J.-F."/>
            <person name="Tambutte S."/>
            <person name="Allemand D."/>
            <person name="Aranda M."/>
        </authorList>
    </citation>
    <scope>NUCLEOTIDE SEQUENCE [LARGE SCALE GENOMIC DNA]</scope>
</reference>
<evidence type="ECO:0000256" key="1">
    <source>
        <dbReference type="SAM" id="MobiDB-lite"/>
    </source>
</evidence>
<organism evidence="3 4">
    <name type="scientific">Stylophora pistillata</name>
    <name type="common">Smooth cauliflower coral</name>
    <dbReference type="NCBI Taxonomy" id="50429"/>
    <lineage>
        <taxon>Eukaryota</taxon>
        <taxon>Metazoa</taxon>
        <taxon>Cnidaria</taxon>
        <taxon>Anthozoa</taxon>
        <taxon>Hexacorallia</taxon>
        <taxon>Scleractinia</taxon>
        <taxon>Astrocoeniina</taxon>
        <taxon>Pocilloporidae</taxon>
        <taxon>Stylophora</taxon>
    </lineage>
</organism>
<feature type="domain" description="Integrase core" evidence="2">
    <location>
        <begin position="65"/>
        <end position="132"/>
    </location>
</feature>
<feature type="region of interest" description="Disordered" evidence="1">
    <location>
        <begin position="146"/>
        <end position="167"/>
    </location>
</feature>
<evidence type="ECO:0000313" key="3">
    <source>
        <dbReference type="EMBL" id="PFX13574.1"/>
    </source>
</evidence>
<name>A0A2B4R5F4_STYPI</name>
<dbReference type="Pfam" id="PF24764">
    <property type="entry name" value="rva_4"/>
    <property type="match status" value="1"/>
</dbReference>
<dbReference type="STRING" id="50429.A0A2B4R5F4"/>
<evidence type="ECO:0000313" key="4">
    <source>
        <dbReference type="Proteomes" id="UP000225706"/>
    </source>
</evidence>
<protein>
    <recommendedName>
        <fullName evidence="2">Integrase core domain-containing protein</fullName>
    </recommendedName>
</protein>
<comment type="caution">
    <text evidence="3">The sequence shown here is derived from an EMBL/GenBank/DDBJ whole genome shotgun (WGS) entry which is preliminary data.</text>
</comment>
<dbReference type="Proteomes" id="UP000225706">
    <property type="component" value="Unassembled WGS sequence"/>
</dbReference>
<sequence>MAEAFNEHFTNFAQVLAQEVPAAEVDPEFYLSYTDKAFCLKTPSLDVVFNLLRKIDEKKATGLDMIPNNELIDCELDTDLHALHYVFVPIINRALKQFQGAYNNHSLRTEHNWTPLMIWTNGILSSEHASETGVQDFYDRANQDINTESYGIDPDGPESNEFDLSDVTVPPTELNLNQQQTDLISLIDPLQPVNNYGRELYQRVREITRVQ</sequence>
<keyword evidence="4" id="KW-1185">Reference proteome</keyword>
<evidence type="ECO:0000259" key="2">
    <source>
        <dbReference type="Pfam" id="PF24764"/>
    </source>
</evidence>
<dbReference type="AlphaFoldDB" id="A0A2B4R5F4"/>
<accession>A0A2B4R5F4</accession>
<dbReference type="InterPro" id="IPR058913">
    <property type="entry name" value="Integrase_dom_put"/>
</dbReference>